<name>A0A1I1TWV5_9LACO</name>
<evidence type="ECO:0000313" key="1">
    <source>
        <dbReference type="EMBL" id="SFD60943.1"/>
    </source>
</evidence>
<dbReference type="AlphaFoldDB" id="A0A1I1TWV5"/>
<proteinExistence type="predicted"/>
<dbReference type="InterPro" id="IPR053916">
    <property type="entry name" value="DUF6978"/>
</dbReference>
<dbReference type="RefSeq" id="WP_205755868.1">
    <property type="nucleotide sequence ID" value="NZ_CBCRVU010000001.1"/>
</dbReference>
<gene>
    <name evidence="1" type="ORF">SAMN04487792_1574</name>
</gene>
<sequence>MVLALTDKQAQDLINLAKVILKKCDINLDTSPVGKILISSKSGKHKFNLYYRYKLNDIHLNFTDDKTKLTLVRINLDTKFHKNADKEIIRGNRVELFSEKEYNQKNDGFTYWKAYKLPYKSFKKTDDFSDALNSLLTYANVVKSNKVNVYFNLIKVL</sequence>
<reference evidence="2" key="1">
    <citation type="submission" date="2016-10" db="EMBL/GenBank/DDBJ databases">
        <authorList>
            <person name="Varghese N."/>
            <person name="Submissions S."/>
        </authorList>
    </citation>
    <scope>NUCLEOTIDE SEQUENCE [LARGE SCALE GENOMIC DNA]</scope>
    <source>
        <strain evidence="2">R-53102</strain>
    </source>
</reference>
<accession>A0A1I1TWV5</accession>
<evidence type="ECO:0000313" key="2">
    <source>
        <dbReference type="Proteomes" id="UP000199599"/>
    </source>
</evidence>
<organism evidence="1 2">
    <name type="scientific">Lactobacillus bombicola</name>
    <dbReference type="NCBI Taxonomy" id="1505723"/>
    <lineage>
        <taxon>Bacteria</taxon>
        <taxon>Bacillati</taxon>
        <taxon>Bacillota</taxon>
        <taxon>Bacilli</taxon>
        <taxon>Lactobacillales</taxon>
        <taxon>Lactobacillaceae</taxon>
        <taxon>Lactobacillus</taxon>
    </lineage>
</organism>
<dbReference type="EMBL" id="FOMN01000011">
    <property type="protein sequence ID" value="SFD60943.1"/>
    <property type="molecule type" value="Genomic_DNA"/>
</dbReference>
<protein>
    <submittedName>
        <fullName evidence="1">Uncharacterized protein</fullName>
    </submittedName>
</protein>
<dbReference type="Proteomes" id="UP000199599">
    <property type="component" value="Unassembled WGS sequence"/>
</dbReference>
<dbReference type="Pfam" id="PF22398">
    <property type="entry name" value="DUF6978"/>
    <property type="match status" value="1"/>
</dbReference>